<dbReference type="Pfam" id="PF01451">
    <property type="entry name" value="LMWPc"/>
    <property type="match status" value="1"/>
</dbReference>
<dbReference type="SUPFAM" id="SSF46785">
    <property type="entry name" value="Winged helix' DNA-binding domain"/>
    <property type="match status" value="1"/>
</dbReference>
<dbReference type="SMART" id="SM00226">
    <property type="entry name" value="LMWPc"/>
    <property type="match status" value="1"/>
</dbReference>
<dbReference type="CDD" id="cd16345">
    <property type="entry name" value="LMWP_ArsC"/>
    <property type="match status" value="1"/>
</dbReference>
<dbReference type="Pfam" id="PF01022">
    <property type="entry name" value="HTH_5"/>
    <property type="match status" value="1"/>
</dbReference>
<keyword evidence="1" id="KW-0059">Arsenical resistance</keyword>
<dbReference type="PANTHER" id="PTHR43428:SF1">
    <property type="entry name" value="ARSENATE REDUCTASE"/>
    <property type="match status" value="1"/>
</dbReference>
<dbReference type="GO" id="GO:0046685">
    <property type="term" value="P:response to arsenic-containing substance"/>
    <property type="evidence" value="ECO:0007669"/>
    <property type="project" value="UniProtKB-KW"/>
</dbReference>
<dbReference type="InterPro" id="IPR023485">
    <property type="entry name" value="Ptyr_pPase"/>
</dbReference>
<evidence type="ECO:0000313" key="3">
    <source>
        <dbReference type="EMBL" id="MCZ4587352.1"/>
    </source>
</evidence>
<dbReference type="CDD" id="cd00090">
    <property type="entry name" value="HTH_ARSR"/>
    <property type="match status" value="1"/>
</dbReference>
<dbReference type="AlphaFoldDB" id="A0AAX3YN17"/>
<sequence length="251" mass="27848">MVLLRQPVPSFVQLAAHPLRWQLLAVLSGSDYRVREMVTLVGESQNLISYHLRLLRDGGLVTATRSTFDGRDSYYHLDLDRCTEMLAGTGTALHPTLGRTSTPPPFDPKTPLAVLFVCSGNSARSAIAEALMRQHTSGRVDAISAGTCPKPGMHPNTVRVLREEFGIDISDQHPRHLDTLADRRFQAVVTLCDKAREVCPEFGDDTHWIHWSIPDPTQCGTGEDTYPTFQATAAEIDTRIRYLLPTLTTEP</sequence>
<dbReference type="RefSeq" id="WP_005562491.1">
    <property type="nucleotide sequence ID" value="NZ_CAJUXZ010000012.1"/>
</dbReference>
<gene>
    <name evidence="3" type="ORF">O4328_27335</name>
    <name evidence="4" type="ORF">Q5707_16270</name>
</gene>
<dbReference type="Proteomes" id="UP001231166">
    <property type="component" value="Chromosome"/>
</dbReference>
<dbReference type="InterPro" id="IPR011991">
    <property type="entry name" value="ArsR-like_HTH"/>
</dbReference>
<dbReference type="EMBL" id="CP130953">
    <property type="protein sequence ID" value="WLF50441.1"/>
    <property type="molecule type" value="Genomic_DNA"/>
</dbReference>
<evidence type="ECO:0000259" key="2">
    <source>
        <dbReference type="PROSITE" id="PS50987"/>
    </source>
</evidence>
<evidence type="ECO:0000313" key="4">
    <source>
        <dbReference type="EMBL" id="WLF50441.1"/>
    </source>
</evidence>
<dbReference type="GO" id="GO:0003700">
    <property type="term" value="F:DNA-binding transcription factor activity"/>
    <property type="evidence" value="ECO:0007669"/>
    <property type="project" value="InterPro"/>
</dbReference>
<evidence type="ECO:0000313" key="5">
    <source>
        <dbReference type="Proteomes" id="UP001066327"/>
    </source>
</evidence>
<feature type="domain" description="HTH arsR-type" evidence="2">
    <location>
        <begin position="1"/>
        <end position="97"/>
    </location>
</feature>
<dbReference type="Gene3D" id="1.10.10.10">
    <property type="entry name" value="Winged helix-like DNA-binding domain superfamily/Winged helix DNA-binding domain"/>
    <property type="match status" value="1"/>
</dbReference>
<dbReference type="InterPro" id="IPR036196">
    <property type="entry name" value="Ptyr_pPase_sf"/>
</dbReference>
<dbReference type="InterPro" id="IPR036390">
    <property type="entry name" value="WH_DNA-bd_sf"/>
</dbReference>
<dbReference type="PROSITE" id="PS50987">
    <property type="entry name" value="HTH_ARSR_2"/>
    <property type="match status" value="1"/>
</dbReference>
<protein>
    <submittedName>
        <fullName evidence="4">ArsR family transcriptional regulator</fullName>
    </submittedName>
</protein>
<organism evidence="4 6">
    <name type="scientific">Rhodococcus opacus</name>
    <name type="common">Nocardia opaca</name>
    <dbReference type="NCBI Taxonomy" id="37919"/>
    <lineage>
        <taxon>Bacteria</taxon>
        <taxon>Bacillati</taxon>
        <taxon>Actinomycetota</taxon>
        <taxon>Actinomycetes</taxon>
        <taxon>Mycobacteriales</taxon>
        <taxon>Nocardiaceae</taxon>
        <taxon>Rhodococcus</taxon>
    </lineage>
</organism>
<dbReference type="Proteomes" id="UP001066327">
    <property type="component" value="Unassembled WGS sequence"/>
</dbReference>
<keyword evidence="5" id="KW-1185">Reference proteome</keyword>
<dbReference type="SMART" id="SM00418">
    <property type="entry name" value="HTH_ARSR"/>
    <property type="match status" value="1"/>
</dbReference>
<accession>A0AAX3YN17</accession>
<reference evidence="3" key="1">
    <citation type="submission" date="2022-12" db="EMBL/GenBank/DDBJ databases">
        <authorList>
            <person name="Krivoruchko A.V."/>
            <person name="Elkin A."/>
        </authorList>
    </citation>
    <scope>NUCLEOTIDE SEQUENCE</scope>
    <source>
        <strain evidence="3">IEGM 249</strain>
    </source>
</reference>
<dbReference type="PANTHER" id="PTHR43428">
    <property type="entry name" value="ARSENATE REDUCTASE"/>
    <property type="match status" value="1"/>
</dbReference>
<reference evidence="4" key="2">
    <citation type="submission" date="2023-07" db="EMBL/GenBank/DDBJ databases">
        <title>Genomic analysis of Rhodococcus opacus VOC-14 with glycol ethers degradation activity.</title>
        <authorList>
            <person name="Narkevich D.A."/>
            <person name="Hlushen A.M."/>
            <person name="Akhremchuk A.E."/>
            <person name="Sikolenko M.A."/>
            <person name="Valentovich L.N."/>
        </authorList>
    </citation>
    <scope>NUCLEOTIDE SEQUENCE</scope>
    <source>
        <strain evidence="4">VOC-14</strain>
    </source>
</reference>
<proteinExistence type="predicted"/>
<dbReference type="InterPro" id="IPR036388">
    <property type="entry name" value="WH-like_DNA-bd_sf"/>
</dbReference>
<dbReference type="SUPFAM" id="SSF52788">
    <property type="entry name" value="Phosphotyrosine protein phosphatases I"/>
    <property type="match status" value="1"/>
</dbReference>
<evidence type="ECO:0000313" key="6">
    <source>
        <dbReference type="Proteomes" id="UP001231166"/>
    </source>
</evidence>
<evidence type="ECO:0000256" key="1">
    <source>
        <dbReference type="ARBA" id="ARBA00022849"/>
    </source>
</evidence>
<name>A0AAX3YN17_RHOOP</name>
<dbReference type="EMBL" id="JAPWIS010000015">
    <property type="protein sequence ID" value="MCZ4587352.1"/>
    <property type="molecule type" value="Genomic_DNA"/>
</dbReference>
<dbReference type="InterPro" id="IPR001845">
    <property type="entry name" value="HTH_ArsR_DNA-bd_dom"/>
</dbReference>
<dbReference type="Gene3D" id="3.40.50.2300">
    <property type="match status" value="1"/>
</dbReference>